<comment type="caution">
    <text evidence="1">The sequence shown here is derived from an EMBL/GenBank/DDBJ whole genome shotgun (WGS) entry which is preliminary data.</text>
</comment>
<evidence type="ECO:0008006" key="3">
    <source>
        <dbReference type="Google" id="ProtNLM"/>
    </source>
</evidence>
<dbReference type="Proteomes" id="UP001250791">
    <property type="component" value="Unassembled WGS sequence"/>
</dbReference>
<name>A0ABU1STV2_9HYPH</name>
<dbReference type="EMBL" id="JAVDUP010000005">
    <property type="protein sequence ID" value="MDR6902404.1"/>
    <property type="molecule type" value="Genomic_DNA"/>
</dbReference>
<gene>
    <name evidence="1" type="ORF">J2W52_004037</name>
</gene>
<organism evidence="1 2">
    <name type="scientific">Rhizobium miluonense</name>
    <dbReference type="NCBI Taxonomy" id="411945"/>
    <lineage>
        <taxon>Bacteria</taxon>
        <taxon>Pseudomonadati</taxon>
        <taxon>Pseudomonadota</taxon>
        <taxon>Alphaproteobacteria</taxon>
        <taxon>Hyphomicrobiales</taxon>
        <taxon>Rhizobiaceae</taxon>
        <taxon>Rhizobium/Agrobacterium group</taxon>
        <taxon>Rhizobium</taxon>
    </lineage>
</organism>
<keyword evidence="2" id="KW-1185">Reference proteome</keyword>
<protein>
    <recommendedName>
        <fullName evidence="3">1,4-alpha-glucan branching enzyme</fullName>
    </recommendedName>
</protein>
<accession>A0ABU1STV2</accession>
<evidence type="ECO:0000313" key="2">
    <source>
        <dbReference type="Proteomes" id="UP001250791"/>
    </source>
</evidence>
<dbReference type="RefSeq" id="WP_112337083.1">
    <property type="nucleotide sequence ID" value="NZ_JAVDUP010000005.1"/>
</dbReference>
<proteinExistence type="predicted"/>
<sequence>MSASKTTTDHKLIRQWVESRGGHPSRVKNAGGAGGLLRIDFGEPEKNLKEIAWYEFFRIFDENKLVFLHQEKTEKARLPSRAEPLANAVRFTSLPGV</sequence>
<evidence type="ECO:0000313" key="1">
    <source>
        <dbReference type="EMBL" id="MDR6902404.1"/>
    </source>
</evidence>
<reference evidence="1 2" key="1">
    <citation type="submission" date="2023-07" db="EMBL/GenBank/DDBJ databases">
        <title>Sorghum-associated microbial communities from plants grown in Nebraska, USA.</title>
        <authorList>
            <person name="Schachtman D."/>
        </authorList>
    </citation>
    <scope>NUCLEOTIDE SEQUENCE [LARGE SCALE GENOMIC DNA]</scope>
    <source>
        <strain evidence="1 2">3199</strain>
    </source>
</reference>